<comment type="caution">
    <text evidence="9">The sequence shown here is derived from an EMBL/GenBank/DDBJ whole genome shotgun (WGS) entry which is preliminary data.</text>
</comment>
<protein>
    <recommendedName>
        <fullName evidence="7">D-lactate dehydrogenase (cytochrome)</fullName>
        <ecNumber evidence="7">1.1.2.4</ecNumber>
    </recommendedName>
</protein>
<reference evidence="9 10" key="1">
    <citation type="journal article" date="2014" name="Genome Announc.">
        <title>Draft Genome Sequence of the Boron-Tolerant and Moderately Halotolerant Bacterium Gracilibacillus boraciitolerans JCM 21714T.</title>
        <authorList>
            <person name="Ahmed I."/>
            <person name="Oshima K."/>
            <person name="Suda W."/>
            <person name="Kitamura K."/>
            <person name="Iida T."/>
            <person name="Ohmori Y."/>
            <person name="Fujiwara T."/>
            <person name="Hattori M."/>
            <person name="Ohkuma M."/>
        </authorList>
    </citation>
    <scope>NUCLEOTIDE SEQUENCE [LARGE SCALE GENOMIC DNA]</scope>
    <source>
        <strain evidence="9 10">JCM 21714</strain>
    </source>
</reference>
<keyword evidence="4" id="KW-0274">FAD</keyword>
<evidence type="ECO:0000256" key="7">
    <source>
        <dbReference type="ARBA" id="ARBA00038897"/>
    </source>
</evidence>
<dbReference type="InterPro" id="IPR016164">
    <property type="entry name" value="FAD-linked_Oxase-like_C"/>
</dbReference>
<dbReference type="InterPro" id="IPR016169">
    <property type="entry name" value="FAD-bd_PCMH_sub2"/>
</dbReference>
<dbReference type="STRING" id="1298598.JCM21714_3025"/>
<dbReference type="Gene3D" id="3.30.465.10">
    <property type="match status" value="1"/>
</dbReference>
<gene>
    <name evidence="9" type="ORF">JCM21714_3025</name>
</gene>
<evidence type="ECO:0000313" key="9">
    <source>
        <dbReference type="EMBL" id="GAE93908.1"/>
    </source>
</evidence>
<dbReference type="PROSITE" id="PS51387">
    <property type="entry name" value="FAD_PCMH"/>
    <property type="match status" value="1"/>
</dbReference>
<dbReference type="SUPFAM" id="SSF55103">
    <property type="entry name" value="FAD-linked oxidases, C-terminal domain"/>
    <property type="match status" value="1"/>
</dbReference>
<keyword evidence="5" id="KW-0809">Transit peptide</keyword>
<dbReference type="SUPFAM" id="SSF56176">
    <property type="entry name" value="FAD-binding/transporter-associated domain-like"/>
    <property type="match status" value="1"/>
</dbReference>
<proteinExistence type="inferred from homology"/>
<dbReference type="EC" id="1.1.2.4" evidence="7"/>
<name>W4VM91_9BACI</name>
<sequence>MKVATKYQTAVVPYGAGSSLEGSVIPDQGGITIDFSRMNKILVVYKDDFLVKVQPGVTLSQLDQELNKYGLFFTVDPGADATIGGMVATNASGTNAVRYGSMRNQVRDLEVVLADGSVIHTGNMAAKSSSGYHLNGLFAGSEGTLGCFTEVTVQVRALPEKIMAARAEFDNEEDAVQAVIAIMQASIPIARVELVDLQSIKQINRYNGTSYNEVPTIFMEFHGNKAGLTQDVTSMKEIVTERNCKKIEFETDIAARNRLWEVRHHAAYAFIHGYPEKRQMVTDVCLPISELAGALTDARTAVDQSNLIGGIVGHVGDGGELSYYLDD</sequence>
<keyword evidence="10" id="KW-1185">Reference proteome</keyword>
<dbReference type="eggNOG" id="COG0277">
    <property type="taxonomic scope" value="Bacteria"/>
</dbReference>
<evidence type="ECO:0000313" key="10">
    <source>
        <dbReference type="Proteomes" id="UP000019102"/>
    </source>
</evidence>
<dbReference type="GO" id="GO:0071949">
    <property type="term" value="F:FAD binding"/>
    <property type="evidence" value="ECO:0007669"/>
    <property type="project" value="InterPro"/>
</dbReference>
<organism evidence="9 10">
    <name type="scientific">Gracilibacillus boraciitolerans JCM 21714</name>
    <dbReference type="NCBI Taxonomy" id="1298598"/>
    <lineage>
        <taxon>Bacteria</taxon>
        <taxon>Bacillati</taxon>
        <taxon>Bacillota</taxon>
        <taxon>Bacilli</taxon>
        <taxon>Bacillales</taxon>
        <taxon>Bacillaceae</taxon>
        <taxon>Gracilibacillus</taxon>
    </lineage>
</organism>
<evidence type="ECO:0000256" key="6">
    <source>
        <dbReference type="ARBA" id="ARBA00023002"/>
    </source>
</evidence>
<dbReference type="InterPro" id="IPR036318">
    <property type="entry name" value="FAD-bd_PCMH-like_sf"/>
</dbReference>
<keyword evidence="6" id="KW-0560">Oxidoreductase</keyword>
<dbReference type="Pfam" id="PF01565">
    <property type="entry name" value="FAD_binding_4"/>
    <property type="match status" value="1"/>
</dbReference>
<evidence type="ECO:0000256" key="3">
    <source>
        <dbReference type="ARBA" id="ARBA00022630"/>
    </source>
</evidence>
<evidence type="ECO:0000259" key="8">
    <source>
        <dbReference type="PROSITE" id="PS51387"/>
    </source>
</evidence>
<dbReference type="Proteomes" id="UP000019102">
    <property type="component" value="Unassembled WGS sequence"/>
</dbReference>
<dbReference type="PANTHER" id="PTHR11748">
    <property type="entry name" value="D-LACTATE DEHYDROGENASE"/>
    <property type="match status" value="1"/>
</dbReference>
<dbReference type="EMBL" id="BAVS01000017">
    <property type="protein sequence ID" value="GAE93908.1"/>
    <property type="molecule type" value="Genomic_DNA"/>
</dbReference>
<comment type="similarity">
    <text evidence="2">Belongs to the FAD-binding oxidoreductase/transferase type 4 family.</text>
</comment>
<dbReference type="InterPro" id="IPR016166">
    <property type="entry name" value="FAD-bd_PCMH"/>
</dbReference>
<dbReference type="InterPro" id="IPR006094">
    <property type="entry name" value="Oxid_FAD_bind_N"/>
</dbReference>
<dbReference type="GO" id="GO:0004458">
    <property type="term" value="F:D-lactate dehydrogenase (cytochrome) activity"/>
    <property type="evidence" value="ECO:0007669"/>
    <property type="project" value="UniProtKB-EC"/>
</dbReference>
<dbReference type="FunFam" id="3.30.465.10:FF:000016">
    <property type="entry name" value="probable D-lactate dehydrogenase, mitochondrial"/>
    <property type="match status" value="1"/>
</dbReference>
<evidence type="ECO:0000256" key="4">
    <source>
        <dbReference type="ARBA" id="ARBA00022827"/>
    </source>
</evidence>
<keyword evidence="3" id="KW-0285">Flavoprotein</keyword>
<accession>W4VM91</accession>
<dbReference type="InterPro" id="IPR004113">
    <property type="entry name" value="FAD-bd_oxidored_4_C"/>
</dbReference>
<evidence type="ECO:0000256" key="2">
    <source>
        <dbReference type="ARBA" id="ARBA00008000"/>
    </source>
</evidence>
<dbReference type="PANTHER" id="PTHR11748:SF111">
    <property type="entry name" value="D-LACTATE DEHYDROGENASE, MITOCHONDRIAL-RELATED"/>
    <property type="match status" value="1"/>
</dbReference>
<dbReference type="GO" id="GO:0008720">
    <property type="term" value="F:D-lactate dehydrogenase (NAD+) activity"/>
    <property type="evidence" value="ECO:0007669"/>
    <property type="project" value="TreeGrafter"/>
</dbReference>
<dbReference type="GO" id="GO:1903457">
    <property type="term" value="P:lactate catabolic process"/>
    <property type="evidence" value="ECO:0007669"/>
    <property type="project" value="TreeGrafter"/>
</dbReference>
<dbReference type="AlphaFoldDB" id="W4VM91"/>
<dbReference type="Pfam" id="PF02913">
    <property type="entry name" value="FAD-oxidase_C"/>
    <property type="match status" value="1"/>
</dbReference>
<evidence type="ECO:0000256" key="5">
    <source>
        <dbReference type="ARBA" id="ARBA00022946"/>
    </source>
</evidence>
<evidence type="ECO:0000256" key="1">
    <source>
        <dbReference type="ARBA" id="ARBA00001974"/>
    </source>
</evidence>
<feature type="domain" description="FAD-binding PCMH-type" evidence="8">
    <location>
        <begin position="1"/>
        <end position="158"/>
    </location>
</feature>
<comment type="cofactor">
    <cofactor evidence="1">
        <name>FAD</name>
        <dbReference type="ChEBI" id="CHEBI:57692"/>
    </cofactor>
</comment>